<dbReference type="AlphaFoldDB" id="A0A0C3GVY4"/>
<protein>
    <submittedName>
        <fullName evidence="2">Uncharacterized protein</fullName>
    </submittedName>
</protein>
<accession>A0A0C3GVY4</accession>
<name>A0A0C3GVY4_OIDMZ</name>
<dbReference type="OrthoDB" id="3527261at2759"/>
<feature type="transmembrane region" description="Helical" evidence="1">
    <location>
        <begin position="165"/>
        <end position="187"/>
    </location>
</feature>
<dbReference type="STRING" id="913774.A0A0C3GVY4"/>
<reference evidence="2 3" key="1">
    <citation type="submission" date="2014-04" db="EMBL/GenBank/DDBJ databases">
        <authorList>
            <consortium name="DOE Joint Genome Institute"/>
            <person name="Kuo A."/>
            <person name="Martino E."/>
            <person name="Perotto S."/>
            <person name="Kohler A."/>
            <person name="Nagy L.G."/>
            <person name="Floudas D."/>
            <person name="Copeland A."/>
            <person name="Barry K.W."/>
            <person name="Cichocki N."/>
            <person name="Veneault-Fourrey C."/>
            <person name="LaButti K."/>
            <person name="Lindquist E.A."/>
            <person name="Lipzen A."/>
            <person name="Lundell T."/>
            <person name="Morin E."/>
            <person name="Murat C."/>
            <person name="Sun H."/>
            <person name="Tunlid A."/>
            <person name="Henrissat B."/>
            <person name="Grigoriev I.V."/>
            <person name="Hibbett D.S."/>
            <person name="Martin F."/>
            <person name="Nordberg H.P."/>
            <person name="Cantor M.N."/>
            <person name="Hua S.X."/>
        </authorList>
    </citation>
    <scope>NUCLEOTIDE SEQUENCE [LARGE SCALE GENOMIC DNA]</scope>
    <source>
        <strain evidence="2 3">Zn</strain>
    </source>
</reference>
<keyword evidence="1" id="KW-0812">Transmembrane</keyword>
<sequence>MASQAAIDSLSRIPDQNAWVAQLASILPLSALIEFIEISPKLHILELAGAIPLWSWVITPSGSRLLLAKREKLVRDCCQDRSGIATSLEALDGRYGDRYLAPSSKTLRLVLNAYPVVEIQNDHDNMAGQGFELRAQNLDVVHLARRDPNVKSTEPRLLWCHTSPFYLASVVFGWILLIAIILMSAIFQTWISFTFLAFVPFTGMAVFCLYGNRPRRLLVENKSEYTRLLVVTEHMNSANWLVIYGESTIVNSLINRPLEPNGPSLSPTMTHILRFLLCVLIIGQWVLACGAAATANWNSFFICIWMFFSILSDAYLITPNRGANNWSKYQANLKVERYGTQLSSRRALINTIIALNPDTFCMNEHTGAVNMTKVSDDGMRWVDAILRKSNGRKMWEEATLKAMVLAQPQLAAGDLSSPRFRKHLDNFLGPAWNTDYADPKACFWRRFVPEGIYIAAKIRKVAKLPERKIDDAATLARSQAEP</sequence>
<proteinExistence type="predicted"/>
<keyword evidence="3" id="KW-1185">Reference proteome</keyword>
<keyword evidence="1" id="KW-1133">Transmembrane helix</keyword>
<dbReference type="Proteomes" id="UP000054321">
    <property type="component" value="Unassembled WGS sequence"/>
</dbReference>
<evidence type="ECO:0000313" key="3">
    <source>
        <dbReference type="Proteomes" id="UP000054321"/>
    </source>
</evidence>
<reference evidence="3" key="2">
    <citation type="submission" date="2015-01" db="EMBL/GenBank/DDBJ databases">
        <title>Evolutionary Origins and Diversification of the Mycorrhizal Mutualists.</title>
        <authorList>
            <consortium name="DOE Joint Genome Institute"/>
            <consortium name="Mycorrhizal Genomics Consortium"/>
            <person name="Kohler A."/>
            <person name="Kuo A."/>
            <person name="Nagy L.G."/>
            <person name="Floudas D."/>
            <person name="Copeland A."/>
            <person name="Barry K.W."/>
            <person name="Cichocki N."/>
            <person name="Veneault-Fourrey C."/>
            <person name="LaButti K."/>
            <person name="Lindquist E.A."/>
            <person name="Lipzen A."/>
            <person name="Lundell T."/>
            <person name="Morin E."/>
            <person name="Murat C."/>
            <person name="Riley R."/>
            <person name="Ohm R."/>
            <person name="Sun H."/>
            <person name="Tunlid A."/>
            <person name="Henrissat B."/>
            <person name="Grigoriev I.V."/>
            <person name="Hibbett D.S."/>
            <person name="Martin F."/>
        </authorList>
    </citation>
    <scope>NUCLEOTIDE SEQUENCE [LARGE SCALE GENOMIC DNA]</scope>
    <source>
        <strain evidence="3">Zn</strain>
    </source>
</reference>
<evidence type="ECO:0000256" key="1">
    <source>
        <dbReference type="SAM" id="Phobius"/>
    </source>
</evidence>
<dbReference type="HOGENOM" id="CLU_531049_0_0_1"/>
<feature type="transmembrane region" description="Helical" evidence="1">
    <location>
        <begin position="193"/>
        <end position="212"/>
    </location>
</feature>
<gene>
    <name evidence="2" type="ORF">OIDMADRAFT_134497</name>
</gene>
<evidence type="ECO:0000313" key="2">
    <source>
        <dbReference type="EMBL" id="KIM95444.1"/>
    </source>
</evidence>
<keyword evidence="1" id="KW-0472">Membrane</keyword>
<dbReference type="InParanoid" id="A0A0C3GVY4"/>
<dbReference type="EMBL" id="KN832887">
    <property type="protein sequence ID" value="KIM95444.1"/>
    <property type="molecule type" value="Genomic_DNA"/>
</dbReference>
<organism evidence="2 3">
    <name type="scientific">Oidiodendron maius (strain Zn)</name>
    <dbReference type="NCBI Taxonomy" id="913774"/>
    <lineage>
        <taxon>Eukaryota</taxon>
        <taxon>Fungi</taxon>
        <taxon>Dikarya</taxon>
        <taxon>Ascomycota</taxon>
        <taxon>Pezizomycotina</taxon>
        <taxon>Leotiomycetes</taxon>
        <taxon>Leotiomycetes incertae sedis</taxon>
        <taxon>Myxotrichaceae</taxon>
        <taxon>Oidiodendron</taxon>
    </lineage>
</organism>
<feature type="transmembrane region" description="Helical" evidence="1">
    <location>
        <begin position="272"/>
        <end position="293"/>
    </location>
</feature>